<evidence type="ECO:0000256" key="2">
    <source>
        <dbReference type="PROSITE-ProRule" id="PRU00284"/>
    </source>
</evidence>
<evidence type="ECO:0000313" key="5">
    <source>
        <dbReference type="Proteomes" id="UP000190959"/>
    </source>
</evidence>
<dbReference type="GO" id="GO:0016020">
    <property type="term" value="C:membrane"/>
    <property type="evidence" value="ECO:0007669"/>
    <property type="project" value="InterPro"/>
</dbReference>
<dbReference type="InterPro" id="IPR029151">
    <property type="entry name" value="Sensor-like_sf"/>
</dbReference>
<dbReference type="Pfam" id="PF00015">
    <property type="entry name" value="MCPsignal"/>
    <property type="match status" value="1"/>
</dbReference>
<organism evidence="4 5">
    <name type="scientific">Clostridium beijerinckii</name>
    <name type="common">Clostridium MP</name>
    <dbReference type="NCBI Taxonomy" id="1520"/>
    <lineage>
        <taxon>Bacteria</taxon>
        <taxon>Bacillati</taxon>
        <taxon>Bacillota</taxon>
        <taxon>Clostridia</taxon>
        <taxon>Eubacteriales</taxon>
        <taxon>Clostridiaceae</taxon>
        <taxon>Clostridium</taxon>
    </lineage>
</organism>
<dbReference type="PANTHER" id="PTHR32089">
    <property type="entry name" value="METHYL-ACCEPTING CHEMOTAXIS PROTEIN MCPB"/>
    <property type="match status" value="1"/>
</dbReference>
<evidence type="ECO:0000259" key="3">
    <source>
        <dbReference type="PROSITE" id="PS50111"/>
    </source>
</evidence>
<comment type="caution">
    <text evidence="4">The sequence shown here is derived from an EMBL/GenBank/DDBJ whole genome shotgun (WGS) entry which is preliminary data.</text>
</comment>
<dbReference type="SMART" id="SM00283">
    <property type="entry name" value="MA"/>
    <property type="match status" value="1"/>
</dbReference>
<dbReference type="EMBL" id="MWMH01000010">
    <property type="protein sequence ID" value="OOP71183.1"/>
    <property type="molecule type" value="Genomic_DNA"/>
</dbReference>
<dbReference type="InterPro" id="IPR004089">
    <property type="entry name" value="MCPsignal_dom"/>
</dbReference>
<dbReference type="RefSeq" id="WP_078117262.1">
    <property type="nucleotide sequence ID" value="NZ_JAEVFY010000033.1"/>
</dbReference>
<dbReference type="AlphaFoldDB" id="A0A1S9N1G4"/>
<reference evidence="4 5" key="1">
    <citation type="submission" date="2017-02" db="EMBL/GenBank/DDBJ databases">
        <title>Genome sequence of Clostridium beijerinckii Br21.</title>
        <authorList>
            <person name="Fonseca B.C."/>
            <person name="Guazzaroni M.E."/>
            <person name="Riano-Pachon D.M."/>
            <person name="Reginatto V."/>
        </authorList>
    </citation>
    <scope>NUCLEOTIDE SEQUENCE [LARGE SCALE GENOMIC DNA]</scope>
    <source>
        <strain evidence="4 5">Br21</strain>
    </source>
</reference>
<dbReference type="SUPFAM" id="SSF58104">
    <property type="entry name" value="Methyl-accepting chemotaxis protein (MCP) signaling domain"/>
    <property type="match status" value="1"/>
</dbReference>
<dbReference type="SUPFAM" id="SSF103190">
    <property type="entry name" value="Sensory domain-like"/>
    <property type="match status" value="1"/>
</dbReference>
<dbReference type="PROSITE" id="PS50111">
    <property type="entry name" value="CHEMOTAXIS_TRANSDUC_2"/>
    <property type="match status" value="1"/>
</dbReference>
<feature type="domain" description="Methyl-accepting transducer" evidence="3">
    <location>
        <begin position="113"/>
        <end position="273"/>
    </location>
</feature>
<sequence length="273" mass="29628">MNREIINSLKDVLPLLKDMLREDIAISITDTEKFIAYYPNEKIPMKLSVGDKIQEGDPYLEAMRTKKVTSNILPKEIFGFVFQGICYPLIDDNGNVFGAVGVAKSLEKQAIIQESSENIFNSMEQTNAGLEEIASSSQKLASTITNVVTYTKATNKKLEDIDSILISIQNIASQSNLLALNAAIEAARASDAGRGFSVVANEMKKLAQLSSESGKKISDIMSQIKESILHIESEISESSLAADSQAAATEEITASIGEITSSTEKLKNIATIQ</sequence>
<dbReference type="Gene3D" id="1.10.287.950">
    <property type="entry name" value="Methyl-accepting chemotaxis protein"/>
    <property type="match status" value="1"/>
</dbReference>
<accession>A0A1S9N1G4</accession>
<protein>
    <submittedName>
        <fullName evidence="4">Chemotaxis protein</fullName>
    </submittedName>
</protein>
<dbReference type="Proteomes" id="UP000190959">
    <property type="component" value="Unassembled WGS sequence"/>
</dbReference>
<dbReference type="GO" id="GO:0007165">
    <property type="term" value="P:signal transduction"/>
    <property type="evidence" value="ECO:0007669"/>
    <property type="project" value="UniProtKB-KW"/>
</dbReference>
<gene>
    <name evidence="4" type="ORF">CBEIBR21_23240</name>
</gene>
<name>A0A1S9N1G4_CLOBE</name>
<dbReference type="PANTHER" id="PTHR32089:SF112">
    <property type="entry name" value="LYSOZYME-LIKE PROTEIN-RELATED"/>
    <property type="match status" value="1"/>
</dbReference>
<proteinExistence type="predicted"/>
<evidence type="ECO:0000256" key="1">
    <source>
        <dbReference type="ARBA" id="ARBA00023224"/>
    </source>
</evidence>
<keyword evidence="1 2" id="KW-0807">Transducer</keyword>
<evidence type="ECO:0000313" key="4">
    <source>
        <dbReference type="EMBL" id="OOP71183.1"/>
    </source>
</evidence>